<reference evidence="2" key="1">
    <citation type="journal article" date="2006" name="Mar. Ecol. Prog. Ser.">
        <title>Gene diversity and organization in rbcL-containing genome fragments from uncultivated Synechococcus in the Gulf of Mexico.</title>
        <authorList>
            <person name="John D.E."/>
            <person name="Wawrik B."/>
            <person name="Tabita F.R."/>
            <person name="Paul J.H."/>
        </authorList>
    </citation>
    <scope>NUCLEOTIDE SEQUENCE</scope>
</reference>
<name>Q0QKW4_9SYNE</name>
<sequence length="680" mass="74881">MKINSRQDQTRPPLIQRVRTGKKASQKQEEGIALVIALLTGMLLIVGTTGLLIRQLTARKLGATESYQQMAETAASNGFNRILSTLNDASGTYRGYLFTVDNWDQSTPQWKWSQRYLGDQVCAGTSLPAIADQDGITTNWPAGNYYALSQATDTLKDDGVGNVQTFYRLRSFETDYTEGQGSGTFEVEGTVIRQNSTTNSKEIVARALLTRTLAIDSRVPNWDDWSVLATVGFQKGSAINITGGGLFSPIITPLSNSTTANQVTSLCSDTTYNVSSSVTTPVVWPIVNPAGKVELPSTDIYDKDKAIDKVAGKRRVWTFNDSDDEGIQACGNRLSVYCTRPEDSYSYPNGQLISGVNVVSNAIGTIPGTSIKTWRINDGQYEIGTYQEPIYPSDFSNASINEIHPGGSRFDASDWTWEAVNLNASDIKLFYVDDTTGLPYIAYCINSSRQYCEPDDLIERPWEQKLERFKFEKISGINYSHKILIPASTICSNNSSAKSCHIYLENLNLSETEVFIENENQPVVLHLGDSGIVRRNDMQSNYKYELDSGSQLCGTNTASPNNCNNQAHRLVITANSSNNPGSCTLSSSNDFTVSGSSLPAAWISLTNDRVNLKNATIKGTIWADSVCNSGITSLTTTDGSKQYVESAAELWEWESIGFYGIGKRMIRGIRGSEYDIFRIW</sequence>
<keyword evidence="1" id="KW-1133">Transmembrane helix</keyword>
<dbReference type="AlphaFoldDB" id="Q0QKW4"/>
<protein>
    <submittedName>
        <fullName evidence="2">Uncharacterized protein</fullName>
    </submittedName>
</protein>
<evidence type="ECO:0000313" key="2">
    <source>
        <dbReference type="EMBL" id="ABD96215.1"/>
    </source>
</evidence>
<feature type="transmembrane region" description="Helical" evidence="1">
    <location>
        <begin position="32"/>
        <end position="53"/>
    </location>
</feature>
<dbReference type="EMBL" id="DQ325538">
    <property type="protein sequence ID" value="ABD96215.1"/>
    <property type="molecule type" value="Genomic_DNA"/>
</dbReference>
<proteinExistence type="predicted"/>
<evidence type="ECO:0000256" key="1">
    <source>
        <dbReference type="SAM" id="Phobius"/>
    </source>
</evidence>
<accession>Q0QKW4</accession>
<organism evidence="2">
    <name type="scientific">uncultured marine type-A Synechococcus GOM 3M9</name>
    <dbReference type="NCBI Taxonomy" id="364149"/>
    <lineage>
        <taxon>Bacteria</taxon>
        <taxon>Bacillati</taxon>
        <taxon>Cyanobacteriota</taxon>
        <taxon>Cyanophyceae</taxon>
        <taxon>Synechococcales</taxon>
        <taxon>Synechococcaceae</taxon>
        <taxon>Synechococcus</taxon>
        <taxon>environmental samples</taxon>
    </lineage>
</organism>
<keyword evidence="1" id="KW-0472">Membrane</keyword>
<keyword evidence="1" id="KW-0812">Transmembrane</keyword>